<proteinExistence type="predicted"/>
<evidence type="ECO:0000313" key="1">
    <source>
        <dbReference type="EMBL" id="SAK82444.1"/>
    </source>
</evidence>
<dbReference type="Proteomes" id="UP000071859">
    <property type="component" value="Unassembled WGS sequence"/>
</dbReference>
<sequence length="63" mass="7305">MPTQDKSMQRPARLLKQIEQVEKIVAESGNPEEFDAARWVDRWVEQPNPALCGQRPIRIAGYR</sequence>
<gene>
    <name evidence="1" type="ORF">AWB78_04024</name>
</gene>
<protein>
    <submittedName>
        <fullName evidence="1">Uncharacterized protein</fullName>
    </submittedName>
</protein>
<organism evidence="1 2">
    <name type="scientific">Caballeronia calidae</name>
    <dbReference type="NCBI Taxonomy" id="1777139"/>
    <lineage>
        <taxon>Bacteria</taxon>
        <taxon>Pseudomonadati</taxon>
        <taxon>Pseudomonadota</taxon>
        <taxon>Betaproteobacteria</taxon>
        <taxon>Burkholderiales</taxon>
        <taxon>Burkholderiaceae</taxon>
        <taxon>Caballeronia</taxon>
    </lineage>
</organism>
<evidence type="ECO:0000313" key="2">
    <source>
        <dbReference type="Proteomes" id="UP000071859"/>
    </source>
</evidence>
<reference evidence="1" key="1">
    <citation type="submission" date="2016-01" db="EMBL/GenBank/DDBJ databases">
        <authorList>
            <person name="Peeters C."/>
        </authorList>
    </citation>
    <scope>NUCLEOTIDE SEQUENCE</scope>
    <source>
        <strain evidence="1">LMG 29321</strain>
    </source>
</reference>
<accession>A0A158CJ93</accession>
<dbReference type="OrthoDB" id="5918037at2"/>
<name>A0A158CJ93_9BURK</name>
<keyword evidence="2" id="KW-1185">Reference proteome</keyword>
<dbReference type="AlphaFoldDB" id="A0A158CJ93"/>
<dbReference type="RefSeq" id="WP_062607273.1">
    <property type="nucleotide sequence ID" value="NZ_FCOX02000020.1"/>
</dbReference>
<comment type="caution">
    <text evidence="1">The sequence shown here is derived from an EMBL/GenBank/DDBJ whole genome shotgun (WGS) entry which is preliminary data.</text>
</comment>
<dbReference type="EMBL" id="FCOX02000020">
    <property type="protein sequence ID" value="SAK82444.1"/>
    <property type="molecule type" value="Genomic_DNA"/>
</dbReference>